<dbReference type="Pfam" id="PF04138">
    <property type="entry name" value="GtrA_DPMS_TM"/>
    <property type="match status" value="1"/>
</dbReference>
<feature type="transmembrane region" description="Helical" evidence="6">
    <location>
        <begin position="121"/>
        <end position="139"/>
    </location>
</feature>
<organism evidence="8 9">
    <name type="scientific">Acetivibrio saccincola</name>
    <dbReference type="NCBI Taxonomy" id="1677857"/>
    <lineage>
        <taxon>Bacteria</taxon>
        <taxon>Bacillati</taxon>
        <taxon>Bacillota</taxon>
        <taxon>Clostridia</taxon>
        <taxon>Eubacteriales</taxon>
        <taxon>Oscillospiraceae</taxon>
        <taxon>Acetivibrio</taxon>
    </lineage>
</organism>
<feature type="transmembrane region" description="Helical" evidence="6">
    <location>
        <begin position="31"/>
        <end position="49"/>
    </location>
</feature>
<dbReference type="EMBL" id="NEMB01000003">
    <property type="protein sequence ID" value="PQQ68295.1"/>
    <property type="molecule type" value="Genomic_DNA"/>
</dbReference>
<dbReference type="InterPro" id="IPR051401">
    <property type="entry name" value="GtrA_CellWall_Glycosyl"/>
</dbReference>
<keyword evidence="3 6" id="KW-0812">Transmembrane</keyword>
<dbReference type="PANTHER" id="PTHR38459">
    <property type="entry name" value="PROPHAGE BACTOPRENOL-LINKED GLUCOSE TRANSLOCASE HOMOLOG"/>
    <property type="match status" value="1"/>
</dbReference>
<evidence type="ECO:0000259" key="7">
    <source>
        <dbReference type="Pfam" id="PF04138"/>
    </source>
</evidence>
<evidence type="ECO:0000313" key="8">
    <source>
        <dbReference type="EMBL" id="PQQ68295.1"/>
    </source>
</evidence>
<keyword evidence="4 6" id="KW-1133">Transmembrane helix</keyword>
<accession>A0A2S8RER4</accession>
<evidence type="ECO:0000256" key="4">
    <source>
        <dbReference type="ARBA" id="ARBA00022989"/>
    </source>
</evidence>
<dbReference type="PANTHER" id="PTHR38459:SF1">
    <property type="entry name" value="PROPHAGE BACTOPRENOL-LINKED GLUCOSE TRANSLOCASE HOMOLOG"/>
    <property type="match status" value="1"/>
</dbReference>
<comment type="similarity">
    <text evidence="2">Belongs to the GtrA family.</text>
</comment>
<dbReference type="InterPro" id="IPR007267">
    <property type="entry name" value="GtrA_DPMS_TM"/>
</dbReference>
<comment type="subcellular location">
    <subcellularLocation>
        <location evidence="1">Membrane</location>
        <topology evidence="1">Multi-pass membrane protein</topology>
    </subcellularLocation>
</comment>
<dbReference type="Proteomes" id="UP000239720">
    <property type="component" value="Unassembled WGS sequence"/>
</dbReference>
<evidence type="ECO:0000256" key="5">
    <source>
        <dbReference type="ARBA" id="ARBA00023136"/>
    </source>
</evidence>
<feature type="transmembrane region" description="Helical" evidence="6">
    <location>
        <begin position="145"/>
        <end position="166"/>
    </location>
</feature>
<proteinExistence type="inferred from homology"/>
<gene>
    <name evidence="8" type="ORF">B9R14_07980</name>
</gene>
<dbReference type="GO" id="GO:0000271">
    <property type="term" value="P:polysaccharide biosynthetic process"/>
    <property type="evidence" value="ECO:0007669"/>
    <property type="project" value="InterPro"/>
</dbReference>
<dbReference type="GO" id="GO:0005886">
    <property type="term" value="C:plasma membrane"/>
    <property type="evidence" value="ECO:0007669"/>
    <property type="project" value="TreeGrafter"/>
</dbReference>
<feature type="transmembrane region" description="Helical" evidence="6">
    <location>
        <begin position="82"/>
        <end position="101"/>
    </location>
</feature>
<dbReference type="AlphaFoldDB" id="A0A2S8RER4"/>
<sequence>MLIEKIINRLKKYKFFSDMLTPETFSQMRRYVITGFSGFAIEYFLFNIFNELIFVKFPPGGYTPAKTIAEKFINDSFERTTYRYLLANAIAYVVAFWYNFLLNRFWSFKSKVNIFKQLKQYSALFIFNLIIASVLLYLLSDKIGIMPKISKILVMGMLVCWNFVLYKKVIYK</sequence>
<dbReference type="OrthoDB" id="2082501at2"/>
<evidence type="ECO:0000256" key="2">
    <source>
        <dbReference type="ARBA" id="ARBA00009399"/>
    </source>
</evidence>
<feature type="domain" description="GtrA/DPMS transmembrane" evidence="7">
    <location>
        <begin position="30"/>
        <end position="170"/>
    </location>
</feature>
<comment type="caution">
    <text evidence="8">The sequence shown here is derived from an EMBL/GenBank/DDBJ whole genome shotgun (WGS) entry which is preliminary data.</text>
</comment>
<evidence type="ECO:0000256" key="6">
    <source>
        <dbReference type="SAM" id="Phobius"/>
    </source>
</evidence>
<protein>
    <submittedName>
        <fullName evidence="8">Polysaccharide biosynthesis protein GtrA</fullName>
    </submittedName>
</protein>
<reference evidence="8 9" key="1">
    <citation type="journal article" date="2018" name="Syst. Appl. Microbiol.">
        <title>Characterization and high-quality draft genome sequence of Herbivorax saccincola A7, an anaerobic, alkaliphilic, thermophilic, cellulolytic, and xylanolytic bacterium.</title>
        <authorList>
            <person name="Aikawa S."/>
            <person name="Baramee S."/>
            <person name="Sermsathanaswadi J."/>
            <person name="Thianheng P."/>
            <person name="Tachaapaikoon C."/>
            <person name="Shikata A."/>
            <person name="Waeonukul R."/>
            <person name="Pason P."/>
            <person name="Ratanakhanokchai K."/>
            <person name="Kosugi A."/>
        </authorList>
    </citation>
    <scope>NUCLEOTIDE SEQUENCE [LARGE SCALE GENOMIC DNA]</scope>
    <source>
        <strain evidence="8 9">A7</strain>
    </source>
</reference>
<keyword evidence="5 6" id="KW-0472">Membrane</keyword>
<evidence type="ECO:0000256" key="3">
    <source>
        <dbReference type="ARBA" id="ARBA00022692"/>
    </source>
</evidence>
<evidence type="ECO:0000256" key="1">
    <source>
        <dbReference type="ARBA" id="ARBA00004141"/>
    </source>
</evidence>
<name>A0A2S8RER4_9FIRM</name>
<evidence type="ECO:0000313" key="9">
    <source>
        <dbReference type="Proteomes" id="UP000239720"/>
    </source>
</evidence>